<dbReference type="PANTHER" id="PTHR43250">
    <property type="entry name" value="EXODEOXYRIBONUCLEASE III"/>
    <property type="match status" value="1"/>
</dbReference>
<feature type="binding site" evidence="7">
    <location>
        <position position="34"/>
    </location>
    <ligand>
        <name>Mg(2+)</name>
        <dbReference type="ChEBI" id="CHEBI:18420"/>
        <label>1</label>
    </ligand>
</feature>
<dbReference type="EC" id="3.1.11.2" evidence="10"/>
<dbReference type="PROSITE" id="PS51435">
    <property type="entry name" value="AP_NUCLEASE_F1_4"/>
    <property type="match status" value="1"/>
</dbReference>
<dbReference type="InterPro" id="IPR020848">
    <property type="entry name" value="AP_endonuclease_F1_CS"/>
</dbReference>
<dbReference type="InterPro" id="IPR036691">
    <property type="entry name" value="Endo/exonu/phosph_ase_sf"/>
</dbReference>
<dbReference type="Gene3D" id="3.60.10.10">
    <property type="entry name" value="Endonuclease/exonuclease/phosphatase"/>
    <property type="match status" value="1"/>
</dbReference>
<sequence>MRVATFNINGIGSRLPALLEWLEEKKPDVACLQELKAPQERFPLAEINAAGYGAIWQGQKSWNGVAILARGTDPVEVTRGLPGDDSDEQSRYLEAVIGDLVVACLYLPNGNPAPGPKFDYKLAWFERLITRAQQLLETGAPVVIAGDYNVMPTELDVYKPERWLTDALFRPESREAFHRLVNQGWTDSVRAMHPDEVIYTFYDYFRNAYGRNAGLRIDHLLLSPSLAPALRAAGTDHEIRGRDKPSDHVPTWIELDMEALATRKAASKVNKV</sequence>
<dbReference type="GO" id="GO:0003677">
    <property type="term" value="F:DNA binding"/>
    <property type="evidence" value="ECO:0007669"/>
    <property type="project" value="InterPro"/>
</dbReference>
<dbReference type="SUPFAM" id="SSF56219">
    <property type="entry name" value="DNase I-like"/>
    <property type="match status" value="1"/>
</dbReference>
<dbReference type="InterPro" id="IPR005135">
    <property type="entry name" value="Endo/exonuclease/phosphatase"/>
</dbReference>
<dbReference type="PANTHER" id="PTHR43250:SF1">
    <property type="entry name" value="EXODEOXYRIBONUCLEASE III"/>
    <property type="match status" value="1"/>
</dbReference>
<evidence type="ECO:0000313" key="10">
    <source>
        <dbReference type="EMBL" id="QOL48688.1"/>
    </source>
</evidence>
<keyword evidence="5 7" id="KW-0460">Magnesium</keyword>
<dbReference type="PROSITE" id="PS00728">
    <property type="entry name" value="AP_NUCLEASE_F1_3"/>
    <property type="match status" value="1"/>
</dbReference>
<comment type="similarity">
    <text evidence="2">Belongs to the DNA repair enzymes AP/ExoA family.</text>
</comment>
<feature type="site" description="Important for catalytic activity" evidence="8">
    <location>
        <position position="218"/>
    </location>
</feature>
<gene>
    <name evidence="10" type="primary">xth</name>
    <name evidence="10" type="ORF">LPB04_17215</name>
</gene>
<feature type="binding site" evidence="7">
    <location>
        <position position="248"/>
    </location>
    <ligand>
        <name>Mg(2+)</name>
        <dbReference type="ChEBI" id="CHEBI:18420"/>
        <label>1</label>
    </ligand>
</feature>
<evidence type="ECO:0000259" key="9">
    <source>
        <dbReference type="Pfam" id="PF03372"/>
    </source>
</evidence>
<evidence type="ECO:0000256" key="4">
    <source>
        <dbReference type="ARBA" id="ARBA00022801"/>
    </source>
</evidence>
<reference evidence="10 11" key="1">
    <citation type="submission" date="2020-10" db="EMBL/GenBank/DDBJ databases">
        <title>Genome sequencing of Massilia sp. LPB0304.</title>
        <authorList>
            <person name="Kim J."/>
        </authorList>
    </citation>
    <scope>NUCLEOTIDE SEQUENCE [LARGE SCALE GENOMIC DNA]</scope>
    <source>
        <strain evidence="10 11">LPB0304</strain>
    </source>
</reference>
<comment type="cofactor">
    <cofactor evidence="7">
        <name>Mg(2+)</name>
        <dbReference type="ChEBI" id="CHEBI:18420"/>
    </cofactor>
    <cofactor evidence="7">
        <name>Mn(2+)</name>
        <dbReference type="ChEBI" id="CHEBI:29035"/>
    </cofactor>
    <text evidence="7">Probably binds two magnesium or manganese ions per subunit.</text>
</comment>
<organism evidence="10 11">
    <name type="scientific">Massilia litorea</name>
    <dbReference type="NCBI Taxonomy" id="2769491"/>
    <lineage>
        <taxon>Bacteria</taxon>
        <taxon>Pseudomonadati</taxon>
        <taxon>Pseudomonadota</taxon>
        <taxon>Betaproteobacteria</taxon>
        <taxon>Burkholderiales</taxon>
        <taxon>Oxalobacteraceae</taxon>
        <taxon>Telluria group</taxon>
        <taxon>Massilia</taxon>
    </lineage>
</organism>
<feature type="site" description="Interaction with DNA substrate" evidence="8">
    <location>
        <position position="248"/>
    </location>
</feature>
<proteinExistence type="inferred from homology"/>
<dbReference type="NCBIfam" id="TIGR00633">
    <property type="entry name" value="xth"/>
    <property type="match status" value="1"/>
</dbReference>
<evidence type="ECO:0000313" key="11">
    <source>
        <dbReference type="Proteomes" id="UP000593875"/>
    </source>
</evidence>
<name>A0A7L9U161_9BURK</name>
<dbReference type="Pfam" id="PF03372">
    <property type="entry name" value="Exo_endo_phos"/>
    <property type="match status" value="1"/>
</dbReference>
<dbReference type="AlphaFoldDB" id="A0A7L9U161"/>
<dbReference type="NCBIfam" id="TIGR00195">
    <property type="entry name" value="exoDNase_III"/>
    <property type="match status" value="1"/>
</dbReference>
<feature type="domain" description="Endonuclease/exonuclease/phosphatase" evidence="9">
    <location>
        <begin position="4"/>
        <end position="248"/>
    </location>
</feature>
<feature type="active site" description="Proton donor/acceptor" evidence="6">
    <location>
        <position position="147"/>
    </location>
</feature>
<feature type="active site" evidence="6">
    <location>
        <position position="106"/>
    </location>
</feature>
<dbReference type="InterPro" id="IPR037493">
    <property type="entry name" value="ExoIII-like"/>
</dbReference>
<accession>A0A7L9U161</accession>
<evidence type="ECO:0000256" key="6">
    <source>
        <dbReference type="PIRSR" id="PIRSR604808-1"/>
    </source>
</evidence>
<dbReference type="GO" id="GO:0006281">
    <property type="term" value="P:DNA repair"/>
    <property type="evidence" value="ECO:0007669"/>
    <property type="project" value="InterPro"/>
</dbReference>
<evidence type="ECO:0000256" key="2">
    <source>
        <dbReference type="ARBA" id="ARBA00007092"/>
    </source>
</evidence>
<feature type="binding site" evidence="7">
    <location>
        <position position="7"/>
    </location>
    <ligand>
        <name>Mg(2+)</name>
        <dbReference type="ChEBI" id="CHEBI:18420"/>
        <label>1</label>
    </ligand>
</feature>
<dbReference type="GO" id="GO:0046872">
    <property type="term" value="F:metal ion binding"/>
    <property type="evidence" value="ECO:0007669"/>
    <property type="project" value="UniProtKB-KW"/>
</dbReference>
<evidence type="ECO:0000256" key="5">
    <source>
        <dbReference type="ARBA" id="ARBA00022842"/>
    </source>
</evidence>
<dbReference type="RefSeq" id="WP_193685731.1">
    <property type="nucleotide sequence ID" value="NZ_CP062941.1"/>
</dbReference>
<comment type="cofactor">
    <cofactor evidence="1">
        <name>Mn(2+)</name>
        <dbReference type="ChEBI" id="CHEBI:29035"/>
    </cofactor>
</comment>
<dbReference type="KEGG" id="mlir:LPB04_17215"/>
<evidence type="ECO:0000256" key="8">
    <source>
        <dbReference type="PIRSR" id="PIRSR604808-3"/>
    </source>
</evidence>
<feature type="binding site" evidence="7">
    <location>
        <position position="147"/>
    </location>
    <ligand>
        <name>Mg(2+)</name>
        <dbReference type="ChEBI" id="CHEBI:18420"/>
        <label>1</label>
    </ligand>
</feature>
<dbReference type="Proteomes" id="UP000593875">
    <property type="component" value="Chromosome"/>
</dbReference>
<dbReference type="EMBL" id="CP062941">
    <property type="protein sequence ID" value="QOL48688.1"/>
    <property type="molecule type" value="Genomic_DNA"/>
</dbReference>
<keyword evidence="11" id="KW-1185">Reference proteome</keyword>
<dbReference type="InterPro" id="IPR004808">
    <property type="entry name" value="AP_endonuc_1"/>
</dbReference>
<dbReference type="GO" id="GO:0004519">
    <property type="term" value="F:endonuclease activity"/>
    <property type="evidence" value="ECO:0007669"/>
    <property type="project" value="InterPro"/>
</dbReference>
<feature type="site" description="Transition state stabilizer" evidence="8">
    <location>
        <position position="149"/>
    </location>
</feature>
<keyword evidence="7" id="KW-0464">Manganese</keyword>
<feature type="binding site" evidence="7">
    <location>
        <position position="149"/>
    </location>
    <ligand>
        <name>Mg(2+)</name>
        <dbReference type="ChEBI" id="CHEBI:18420"/>
        <label>1</label>
    </ligand>
</feature>
<evidence type="ECO:0000256" key="1">
    <source>
        <dbReference type="ARBA" id="ARBA00001936"/>
    </source>
</evidence>
<dbReference type="CDD" id="cd09086">
    <property type="entry name" value="ExoIII-like_AP-endo"/>
    <property type="match status" value="1"/>
</dbReference>
<evidence type="ECO:0000256" key="7">
    <source>
        <dbReference type="PIRSR" id="PIRSR604808-2"/>
    </source>
</evidence>
<protein>
    <submittedName>
        <fullName evidence="10">Exodeoxyribonuclease III</fullName>
        <ecNumber evidence="10">3.1.11.2</ecNumber>
    </submittedName>
</protein>
<feature type="active site" description="Proton acceptor" evidence="6">
    <location>
        <position position="248"/>
    </location>
</feature>
<feature type="binding site" evidence="7">
    <location>
        <position position="247"/>
    </location>
    <ligand>
        <name>Mg(2+)</name>
        <dbReference type="ChEBI" id="CHEBI:18420"/>
        <label>1</label>
    </ligand>
</feature>
<dbReference type="GO" id="GO:0008311">
    <property type="term" value="F:double-stranded DNA 3'-5' DNA exonuclease activity"/>
    <property type="evidence" value="ECO:0007669"/>
    <property type="project" value="UniProtKB-EC"/>
</dbReference>
<evidence type="ECO:0000256" key="3">
    <source>
        <dbReference type="ARBA" id="ARBA00022723"/>
    </source>
</evidence>
<keyword evidence="3 7" id="KW-0479">Metal-binding</keyword>
<keyword evidence="4 10" id="KW-0378">Hydrolase</keyword>